<proteinExistence type="predicted"/>
<accession>A0AAX2DT29</accession>
<evidence type="ECO:0000313" key="1">
    <source>
        <dbReference type="EMBL" id="SDX34203.1"/>
    </source>
</evidence>
<dbReference type="Gene3D" id="3.40.630.30">
    <property type="match status" value="1"/>
</dbReference>
<dbReference type="RefSeq" id="WP_003718794.1">
    <property type="nucleotide sequence ID" value="NZ_FNMX01000017.1"/>
</dbReference>
<comment type="caution">
    <text evidence="1">The sequence shown here is derived from an EMBL/GenBank/DDBJ whole genome shotgun (WGS) entry which is preliminary data.</text>
</comment>
<organism evidence="1 2">
    <name type="scientific">Listeria ivanovii</name>
    <dbReference type="NCBI Taxonomy" id="1638"/>
    <lineage>
        <taxon>Bacteria</taxon>
        <taxon>Bacillati</taxon>
        <taxon>Bacillota</taxon>
        <taxon>Bacilli</taxon>
        <taxon>Bacillales</taxon>
        <taxon>Listeriaceae</taxon>
        <taxon>Listeria</taxon>
    </lineage>
</organism>
<evidence type="ECO:0000313" key="2">
    <source>
        <dbReference type="Proteomes" id="UP000183610"/>
    </source>
</evidence>
<dbReference type="AlphaFoldDB" id="A0AAX2DT29"/>
<name>A0AAX2DT29_LISIV</name>
<protein>
    <submittedName>
        <fullName evidence="1">Acetyltransferase (GNAT) family protein</fullName>
    </submittedName>
</protein>
<sequence>MNQNKISAGGLEFLVRFALPNDYSKMNELMLNTARWLKESGSSQWNDILQGFDVHQMEERIKLGEVALFETQEGLLAGAMIIRKTPSNWDTDLWEDLANENAYYLHRIMVARQFSGISLSAQMINWSELLANTNQVPYIRLDCIETNDKLNQMYRRYDFQFMGKKNGFHLYQKKLPPI</sequence>
<reference evidence="1 2" key="1">
    <citation type="submission" date="2016-10" db="EMBL/GenBank/DDBJ databases">
        <authorList>
            <person name="Varghese N."/>
            <person name="Submissions S."/>
        </authorList>
    </citation>
    <scope>NUCLEOTIDE SEQUENCE [LARGE SCALE GENOMIC DNA]</scope>
    <source>
        <strain evidence="1 2">ATCC 49954</strain>
    </source>
</reference>
<dbReference type="Proteomes" id="UP000183610">
    <property type="component" value="Unassembled WGS sequence"/>
</dbReference>
<gene>
    <name evidence="1" type="ORF">SAMN05421782_11731</name>
</gene>
<dbReference type="EMBL" id="FNMX01000017">
    <property type="protein sequence ID" value="SDX34203.1"/>
    <property type="molecule type" value="Genomic_DNA"/>
</dbReference>
<dbReference type="InterPro" id="IPR016181">
    <property type="entry name" value="Acyl_CoA_acyltransferase"/>
</dbReference>
<dbReference type="SUPFAM" id="SSF55729">
    <property type="entry name" value="Acyl-CoA N-acyltransferases (Nat)"/>
    <property type="match status" value="1"/>
</dbReference>